<keyword evidence="4" id="KW-0812">Transmembrane</keyword>
<dbReference type="Proteomes" id="UP001107558">
    <property type="component" value="Chromosome 3"/>
</dbReference>
<dbReference type="InterPro" id="IPR036291">
    <property type="entry name" value="NAD(P)-bd_dom_sf"/>
</dbReference>
<evidence type="ECO:0000259" key="11">
    <source>
        <dbReference type="Pfam" id="PF03015"/>
    </source>
</evidence>
<keyword evidence="8" id="KW-0472">Membrane</keyword>
<evidence type="ECO:0000313" key="14">
    <source>
        <dbReference type="Proteomes" id="UP001107558"/>
    </source>
</evidence>
<keyword evidence="7 10" id="KW-0443">Lipid metabolism</keyword>
<dbReference type="SUPFAM" id="SSF51735">
    <property type="entry name" value="NAD(P)-binding Rossmann-fold domains"/>
    <property type="match status" value="1"/>
</dbReference>
<evidence type="ECO:0000256" key="2">
    <source>
        <dbReference type="ARBA" id="ARBA00005928"/>
    </source>
</evidence>
<evidence type="ECO:0000256" key="1">
    <source>
        <dbReference type="ARBA" id="ARBA00004141"/>
    </source>
</evidence>
<dbReference type="InterPro" id="IPR033640">
    <property type="entry name" value="FAR_C"/>
</dbReference>
<dbReference type="CDD" id="cd05236">
    <property type="entry name" value="FAR-N_SDR_e"/>
    <property type="match status" value="1"/>
</dbReference>
<comment type="caution">
    <text evidence="13">The sequence shown here is derived from an EMBL/GenBank/DDBJ whole genome shotgun (WGS) entry which is preliminary data.</text>
</comment>
<comment type="catalytic activity">
    <reaction evidence="9 10">
        <text>a long-chain fatty acyl-CoA + 2 NADPH + 2 H(+) = a long-chain primary fatty alcohol + 2 NADP(+) + CoA</text>
        <dbReference type="Rhea" id="RHEA:52716"/>
        <dbReference type="ChEBI" id="CHEBI:15378"/>
        <dbReference type="ChEBI" id="CHEBI:57287"/>
        <dbReference type="ChEBI" id="CHEBI:57783"/>
        <dbReference type="ChEBI" id="CHEBI:58349"/>
        <dbReference type="ChEBI" id="CHEBI:77396"/>
        <dbReference type="ChEBI" id="CHEBI:83139"/>
        <dbReference type="EC" id="1.2.1.84"/>
    </reaction>
</comment>
<evidence type="ECO:0000313" key="13">
    <source>
        <dbReference type="EMBL" id="KAG5670819.1"/>
    </source>
</evidence>
<keyword evidence="5 10" id="KW-0521">NADP</keyword>
<keyword evidence="6" id="KW-1133">Transmembrane helix</keyword>
<dbReference type="Gene3D" id="3.40.50.720">
    <property type="entry name" value="NAD(P)-binding Rossmann-like Domain"/>
    <property type="match status" value="1"/>
</dbReference>
<evidence type="ECO:0000259" key="12">
    <source>
        <dbReference type="Pfam" id="PF07993"/>
    </source>
</evidence>
<dbReference type="PANTHER" id="PTHR11011:SF45">
    <property type="entry name" value="FATTY ACYL-COA REDUCTASE CG8306-RELATED"/>
    <property type="match status" value="1"/>
</dbReference>
<comment type="similarity">
    <text evidence="2 10">Belongs to the fatty acyl-CoA reductase family.</text>
</comment>
<feature type="domain" description="Thioester reductase (TE)" evidence="12">
    <location>
        <begin position="20"/>
        <end position="295"/>
    </location>
</feature>
<evidence type="ECO:0000256" key="5">
    <source>
        <dbReference type="ARBA" id="ARBA00022857"/>
    </source>
</evidence>
<dbReference type="InterPro" id="IPR013120">
    <property type="entry name" value="FAR_NAD-bd"/>
</dbReference>
<evidence type="ECO:0000256" key="10">
    <source>
        <dbReference type="RuleBase" id="RU363097"/>
    </source>
</evidence>
<evidence type="ECO:0000256" key="3">
    <source>
        <dbReference type="ARBA" id="ARBA00022516"/>
    </source>
</evidence>
<dbReference type="GO" id="GO:0035336">
    <property type="term" value="P:long-chain fatty-acyl-CoA metabolic process"/>
    <property type="evidence" value="ECO:0007669"/>
    <property type="project" value="TreeGrafter"/>
</dbReference>
<dbReference type="Pfam" id="PF03015">
    <property type="entry name" value="Sterile"/>
    <property type="match status" value="1"/>
</dbReference>
<evidence type="ECO:0000256" key="8">
    <source>
        <dbReference type="ARBA" id="ARBA00023136"/>
    </source>
</evidence>
<gene>
    <name evidence="13" type="ORF">PVAND_001057</name>
</gene>
<keyword evidence="14" id="KW-1185">Reference proteome</keyword>
<name>A0A9J6BN12_POLVA</name>
<reference evidence="13" key="1">
    <citation type="submission" date="2021-03" db="EMBL/GenBank/DDBJ databases">
        <title>Chromosome level genome of the anhydrobiotic midge Polypedilum vanderplanki.</title>
        <authorList>
            <person name="Yoshida Y."/>
            <person name="Kikawada T."/>
            <person name="Gusev O."/>
        </authorList>
    </citation>
    <scope>NUCLEOTIDE SEQUENCE</scope>
    <source>
        <strain evidence="13">NIAS01</strain>
        <tissue evidence="13">Whole body or cell culture</tissue>
    </source>
</reference>
<dbReference type="InterPro" id="IPR026055">
    <property type="entry name" value="FAR"/>
</dbReference>
<dbReference type="GO" id="GO:0102965">
    <property type="term" value="F:alcohol-forming long-chain fatty acyl-CoA reductase activity"/>
    <property type="evidence" value="ECO:0007669"/>
    <property type="project" value="UniProtKB-EC"/>
</dbReference>
<dbReference type="AlphaFoldDB" id="A0A9J6BN12"/>
<dbReference type="PANTHER" id="PTHR11011">
    <property type="entry name" value="MALE STERILITY PROTEIN 2-RELATED"/>
    <property type="match status" value="1"/>
</dbReference>
<evidence type="ECO:0000256" key="6">
    <source>
        <dbReference type="ARBA" id="ARBA00022989"/>
    </source>
</evidence>
<protein>
    <recommendedName>
        <fullName evidence="10">Fatty acyl-CoA reductase</fullName>
        <ecNumber evidence="10">1.2.1.84</ecNumber>
    </recommendedName>
</protein>
<dbReference type="GO" id="GO:0005777">
    <property type="term" value="C:peroxisome"/>
    <property type="evidence" value="ECO:0007669"/>
    <property type="project" value="TreeGrafter"/>
</dbReference>
<organism evidence="13 14">
    <name type="scientific">Polypedilum vanderplanki</name>
    <name type="common">Sleeping chironomid midge</name>
    <dbReference type="NCBI Taxonomy" id="319348"/>
    <lineage>
        <taxon>Eukaryota</taxon>
        <taxon>Metazoa</taxon>
        <taxon>Ecdysozoa</taxon>
        <taxon>Arthropoda</taxon>
        <taxon>Hexapoda</taxon>
        <taxon>Insecta</taxon>
        <taxon>Pterygota</taxon>
        <taxon>Neoptera</taxon>
        <taxon>Endopterygota</taxon>
        <taxon>Diptera</taxon>
        <taxon>Nematocera</taxon>
        <taxon>Chironomoidea</taxon>
        <taxon>Chironomidae</taxon>
        <taxon>Chironominae</taxon>
        <taxon>Polypedilum</taxon>
        <taxon>Polypedilum</taxon>
    </lineage>
</organism>
<proteinExistence type="inferred from homology"/>
<dbReference type="GO" id="GO:0016020">
    <property type="term" value="C:membrane"/>
    <property type="evidence" value="ECO:0007669"/>
    <property type="project" value="UniProtKB-SubCell"/>
</dbReference>
<feature type="domain" description="Fatty acyl-CoA reductase C-terminal" evidence="11">
    <location>
        <begin position="368"/>
        <end position="458"/>
    </location>
</feature>
<dbReference type="EMBL" id="JADBJN010000003">
    <property type="protein sequence ID" value="KAG5670819.1"/>
    <property type="molecule type" value="Genomic_DNA"/>
</dbReference>
<dbReference type="FunFam" id="3.40.50.720:FF:000143">
    <property type="entry name" value="Fatty acyl-CoA reductase"/>
    <property type="match status" value="1"/>
</dbReference>
<evidence type="ECO:0000256" key="4">
    <source>
        <dbReference type="ARBA" id="ARBA00022692"/>
    </source>
</evidence>
<comment type="subcellular location">
    <subcellularLocation>
        <location evidence="1">Membrane</location>
        <topology evidence="1">Multi-pass membrane protein</topology>
    </subcellularLocation>
</comment>
<keyword evidence="3 10" id="KW-0444">Lipid biosynthesis</keyword>
<dbReference type="GO" id="GO:0080019">
    <property type="term" value="F:alcohol-forming very long-chain fatty acyl-CoA reductase activity"/>
    <property type="evidence" value="ECO:0007669"/>
    <property type="project" value="InterPro"/>
</dbReference>
<dbReference type="CDD" id="cd09071">
    <property type="entry name" value="FAR_C"/>
    <property type="match status" value="1"/>
</dbReference>
<sequence>MENSKKLTIAEFYNGKSIFITGGMGFLGKVIVEKLLRSCSGIEKIFLLARSKKGKNVNDRLDEFINSPPMTLLREKNPKVFNKIIMIEGDVSEEKLGISEENLKLISENVSIFIHSAATINFNEPLKIAIKTNLQSVKEIMKMARNSKKLDALIHVSTAYTNWFEYDCAKGLVEEKIYTNEFKPNDIINLSQSMSQELLNKLTPSMLGKHTNTYTFTKNLAEQLIVNEGKDLPVAIIRPSMVLGSLKEPFPGWLDSWAGPTAYAYFLSRGFLRSFHIHKHNIGEIVPVDMTVNLIIASAWKVGINKSQNEPLIYHNVSGDANPISWKGYFDLCEINAKKFPLDDVFWYPRIRYRKTALATNIDAFFTQRIPAYLIDFASIIMGKKPKMVRLQDKMYHGYNCVKFASTSPVKFESKNYEKLIESMNPNDVKEFDFDVRKINWNQYIEDYFLGARKYLWNSTSTDFAAGRKKIQMLKYANFCLVGTTLAGSLFLLNKLRNSLKCEEEGKEIEQLKPKLLNIPVWQWKQRQEVH</sequence>
<accession>A0A9J6BN12</accession>
<keyword evidence="10" id="KW-0560">Oxidoreductase</keyword>
<comment type="function">
    <text evidence="10">Catalyzes the reduction of fatty acyl-CoA to fatty alcohols.</text>
</comment>
<evidence type="ECO:0000256" key="9">
    <source>
        <dbReference type="ARBA" id="ARBA00052530"/>
    </source>
</evidence>
<dbReference type="Pfam" id="PF07993">
    <property type="entry name" value="NAD_binding_4"/>
    <property type="match status" value="1"/>
</dbReference>
<evidence type="ECO:0000256" key="7">
    <source>
        <dbReference type="ARBA" id="ARBA00023098"/>
    </source>
</evidence>
<dbReference type="OrthoDB" id="429813at2759"/>
<dbReference type="EC" id="1.2.1.84" evidence="10"/>